<keyword evidence="2" id="KW-0489">Methyltransferase</keyword>
<evidence type="ECO:0000313" key="2">
    <source>
        <dbReference type="EMBL" id="QDA36517.1"/>
    </source>
</evidence>
<dbReference type="Proteomes" id="UP000296374">
    <property type="component" value="Plasmid unnamed4"/>
</dbReference>
<keyword evidence="2" id="KW-0614">Plasmid</keyword>
<feature type="domain" description="Methyltransferase FkbM" evidence="1">
    <location>
        <begin position="66"/>
        <end position="204"/>
    </location>
</feature>
<dbReference type="Gene3D" id="3.40.50.150">
    <property type="entry name" value="Vaccinia Virus protein VP39"/>
    <property type="match status" value="1"/>
</dbReference>
<evidence type="ECO:0000313" key="3">
    <source>
        <dbReference type="Proteomes" id="UP000296374"/>
    </source>
</evidence>
<dbReference type="RefSeq" id="WP_139616242.1">
    <property type="nucleotide sequence ID" value="NZ_CP040763.1"/>
</dbReference>
<dbReference type="GO" id="GO:0032259">
    <property type="term" value="P:methylation"/>
    <property type="evidence" value="ECO:0007669"/>
    <property type="project" value="UniProtKB-KW"/>
</dbReference>
<dbReference type="SUPFAM" id="SSF53335">
    <property type="entry name" value="S-adenosyl-L-methionine-dependent methyltransferases"/>
    <property type="match status" value="1"/>
</dbReference>
<dbReference type="Pfam" id="PF05050">
    <property type="entry name" value="Methyltransf_21"/>
    <property type="match status" value="1"/>
</dbReference>
<protein>
    <submittedName>
        <fullName evidence="2">FkbM family methyltransferase</fullName>
    </submittedName>
</protein>
<gene>
    <name evidence="2" type="ORF">E4191_20710</name>
</gene>
<reference evidence="3" key="1">
    <citation type="submission" date="2019-05" db="EMBL/GenBank/DDBJ databases">
        <title>Tamlana fucoidanivorans sp. nov., isolated from the surface of algae collected from Fujian province in China.</title>
        <authorList>
            <person name="Li J."/>
        </authorList>
    </citation>
    <scope>NUCLEOTIDE SEQUENCE [LARGE SCALE GENOMIC DNA]</scope>
    <source>
        <strain evidence="3">2251</strain>
        <plasmid evidence="3">unnamed4</plasmid>
    </source>
</reference>
<evidence type="ECO:0000259" key="1">
    <source>
        <dbReference type="Pfam" id="PF05050"/>
    </source>
</evidence>
<organism evidence="2 3">
    <name type="scientific">Paracoccus liaowanqingii</name>
    <dbReference type="NCBI Taxonomy" id="2560053"/>
    <lineage>
        <taxon>Bacteria</taxon>
        <taxon>Pseudomonadati</taxon>
        <taxon>Pseudomonadota</taxon>
        <taxon>Alphaproteobacteria</taxon>
        <taxon>Rhodobacterales</taxon>
        <taxon>Paracoccaceae</taxon>
        <taxon>Paracoccus</taxon>
    </lineage>
</organism>
<dbReference type="KEGG" id="plia:E4191_20710"/>
<dbReference type="InterPro" id="IPR029063">
    <property type="entry name" value="SAM-dependent_MTases_sf"/>
</dbReference>
<dbReference type="EMBL" id="CP040763">
    <property type="protein sequence ID" value="QDA36517.1"/>
    <property type="molecule type" value="Genomic_DNA"/>
</dbReference>
<dbReference type="AlphaFoldDB" id="A0A4Y5SSN4"/>
<dbReference type="GO" id="GO:0008168">
    <property type="term" value="F:methyltransferase activity"/>
    <property type="evidence" value="ECO:0007669"/>
    <property type="project" value="UniProtKB-KW"/>
</dbReference>
<name>A0A4Y5SSN4_9RHOB</name>
<keyword evidence="2" id="KW-0808">Transferase</keyword>
<sequence>MHFILHDVTIPLDKIYVSDVILNYIISGQYEAKEARIAHSLLKKGDRVLELGAGLGIITAVMAKSPSVFIWAFDANPDIVELGRVVLEENGINNVEYSQGLLSAGNSKDHAFYVRRDFWMSSMLEEQGPFDKVVILQSSDIDCFIENKSINVVVLDIEGAERELLSNASLKGVDRVFLETHDHLYGLAGIRDIFLAMEARGFVYDPRSSSGPCILFRKDDGVIMPYAD</sequence>
<proteinExistence type="predicted"/>
<accession>A0A4Y5SSN4</accession>
<dbReference type="InterPro" id="IPR006342">
    <property type="entry name" value="FkbM_mtfrase"/>
</dbReference>
<dbReference type="CDD" id="cd02440">
    <property type="entry name" value="AdoMet_MTases"/>
    <property type="match status" value="1"/>
</dbReference>
<geneLocation type="plasmid" evidence="2 3">
    <name>unnamed4</name>
</geneLocation>